<feature type="domain" description="SCP" evidence="1">
    <location>
        <begin position="15"/>
        <end position="151"/>
    </location>
</feature>
<evidence type="ECO:0000313" key="2">
    <source>
        <dbReference type="EMBL" id="PVD38926.1"/>
    </source>
</evidence>
<gene>
    <name evidence="2" type="ORF">C0Q70_01551</name>
</gene>
<evidence type="ECO:0000313" key="3">
    <source>
        <dbReference type="Proteomes" id="UP000245119"/>
    </source>
</evidence>
<organism evidence="2 3">
    <name type="scientific">Pomacea canaliculata</name>
    <name type="common">Golden apple snail</name>
    <dbReference type="NCBI Taxonomy" id="400727"/>
    <lineage>
        <taxon>Eukaryota</taxon>
        <taxon>Metazoa</taxon>
        <taxon>Spiralia</taxon>
        <taxon>Lophotrochozoa</taxon>
        <taxon>Mollusca</taxon>
        <taxon>Gastropoda</taxon>
        <taxon>Caenogastropoda</taxon>
        <taxon>Architaenioglossa</taxon>
        <taxon>Ampullarioidea</taxon>
        <taxon>Ampullariidae</taxon>
        <taxon>Pomacea</taxon>
    </lineage>
</organism>
<dbReference type="InterPro" id="IPR001283">
    <property type="entry name" value="CRISP-related"/>
</dbReference>
<protein>
    <recommendedName>
        <fullName evidence="1">SCP domain-containing protein</fullName>
    </recommendedName>
</protein>
<dbReference type="AlphaFoldDB" id="A0A2T7PZS3"/>
<proteinExistence type="predicted"/>
<comment type="caution">
    <text evidence="2">The sequence shown here is derived from an EMBL/GenBank/DDBJ whole genome shotgun (WGS) entry which is preliminary data.</text>
</comment>
<dbReference type="SMART" id="SM00198">
    <property type="entry name" value="SCP"/>
    <property type="match status" value="1"/>
</dbReference>
<dbReference type="InterPro" id="IPR014044">
    <property type="entry name" value="CAP_dom"/>
</dbReference>
<keyword evidence="3" id="KW-1185">Reference proteome</keyword>
<dbReference type="EMBL" id="PZQS01000001">
    <property type="protein sequence ID" value="PVD38926.1"/>
    <property type="molecule type" value="Genomic_DNA"/>
</dbReference>
<evidence type="ECO:0000259" key="1">
    <source>
        <dbReference type="SMART" id="SM00198"/>
    </source>
</evidence>
<dbReference type="Gene3D" id="3.40.33.10">
    <property type="entry name" value="CAP"/>
    <property type="match status" value="1"/>
</dbReference>
<dbReference type="SUPFAM" id="SSF55797">
    <property type="entry name" value="PR-1-like"/>
    <property type="match status" value="1"/>
</dbReference>
<reference evidence="2 3" key="1">
    <citation type="submission" date="2018-04" db="EMBL/GenBank/DDBJ databases">
        <title>The genome of golden apple snail Pomacea canaliculata provides insight into stress tolerance and invasive adaptation.</title>
        <authorList>
            <person name="Liu C."/>
            <person name="Liu B."/>
            <person name="Ren Y."/>
            <person name="Zhang Y."/>
            <person name="Wang H."/>
            <person name="Li S."/>
            <person name="Jiang F."/>
            <person name="Yin L."/>
            <person name="Zhang G."/>
            <person name="Qian W."/>
            <person name="Fan W."/>
        </authorList>
    </citation>
    <scope>NUCLEOTIDE SEQUENCE [LARGE SCALE GENOMIC DNA]</scope>
    <source>
        <strain evidence="2">SZHN2017</strain>
        <tissue evidence="2">Muscle</tissue>
    </source>
</reference>
<sequence length="151" mass="16210">MCLTDVGVAVPLDAATKAALVQQHNDLRSQVVPLAANMPKLIWDKDLALGAEKWALQCVVGHNPDTARLVPSLPGVIIGQNAAYGYSTFAEGVQAWFDERNDFLYGKGSTGGVIGHYTQVVGARAQRVGCGQANCVGTKYERYYFCNYAVG</sequence>
<dbReference type="PANTHER" id="PTHR10334">
    <property type="entry name" value="CYSTEINE-RICH SECRETORY PROTEIN-RELATED"/>
    <property type="match status" value="1"/>
</dbReference>
<dbReference type="InterPro" id="IPR035940">
    <property type="entry name" value="CAP_sf"/>
</dbReference>
<dbReference type="STRING" id="400727.A0A2T7PZS3"/>
<accession>A0A2T7PZS3</accession>
<dbReference type="PRINTS" id="PR00837">
    <property type="entry name" value="V5TPXLIKE"/>
</dbReference>
<dbReference type="Pfam" id="PF00188">
    <property type="entry name" value="CAP"/>
    <property type="match status" value="1"/>
</dbReference>
<name>A0A2T7PZS3_POMCA</name>
<dbReference type="OrthoDB" id="10043185at2759"/>
<dbReference type="Proteomes" id="UP000245119">
    <property type="component" value="Linkage Group LG1"/>
</dbReference>